<evidence type="ECO:0000256" key="7">
    <source>
        <dbReference type="ARBA" id="ARBA00048782"/>
    </source>
</evidence>
<dbReference type="Gene3D" id="2.170.150.20">
    <property type="entry name" value="Peptide methionine sulfoxide reductase"/>
    <property type="match status" value="1"/>
</dbReference>
<dbReference type="RefSeq" id="WP_249242656.1">
    <property type="nucleotide sequence ID" value="NZ_CP096649.1"/>
</dbReference>
<feature type="domain" description="MsrB" evidence="9">
    <location>
        <begin position="174"/>
        <end position="297"/>
    </location>
</feature>
<dbReference type="GO" id="GO:0008113">
    <property type="term" value="F:peptide-methionine (S)-S-oxide reductase activity"/>
    <property type="evidence" value="ECO:0007669"/>
    <property type="project" value="UniProtKB-UniRule"/>
</dbReference>
<dbReference type="Pfam" id="PF01625">
    <property type="entry name" value="PMSR"/>
    <property type="match status" value="1"/>
</dbReference>
<feature type="active site" evidence="8">
    <location>
        <position position="14"/>
    </location>
</feature>
<dbReference type="PANTHER" id="PTHR10173">
    <property type="entry name" value="METHIONINE SULFOXIDE REDUCTASE"/>
    <property type="match status" value="1"/>
</dbReference>
<organism evidence="10 11">
    <name type="scientific">Fenollaria massiliensis</name>
    <dbReference type="NCBI Taxonomy" id="938288"/>
    <lineage>
        <taxon>Bacteria</taxon>
        <taxon>Bacillati</taxon>
        <taxon>Bacillota</taxon>
        <taxon>Clostridia</taxon>
        <taxon>Eubacteriales</taxon>
        <taxon>Fenollaria</taxon>
    </lineage>
</organism>
<gene>
    <name evidence="10" type="primary">msrB</name>
    <name evidence="8" type="synonym">msrA</name>
    <name evidence="10" type="ORF">M1R53_00300</name>
</gene>
<evidence type="ECO:0000313" key="10">
    <source>
        <dbReference type="EMBL" id="UQK59145.1"/>
    </source>
</evidence>
<dbReference type="AlphaFoldDB" id="A0A9E7DJJ5"/>
<evidence type="ECO:0000256" key="8">
    <source>
        <dbReference type="HAMAP-Rule" id="MF_01401"/>
    </source>
</evidence>
<evidence type="ECO:0000256" key="3">
    <source>
        <dbReference type="ARBA" id="ARBA00023002"/>
    </source>
</evidence>
<evidence type="ECO:0000313" key="11">
    <source>
        <dbReference type="Proteomes" id="UP000831151"/>
    </source>
</evidence>
<dbReference type="PANTHER" id="PTHR10173:SF52">
    <property type="entry name" value="METHIONINE-R-SULFOXIDE REDUCTASE B1"/>
    <property type="match status" value="1"/>
</dbReference>
<dbReference type="Pfam" id="PF01641">
    <property type="entry name" value="SelR"/>
    <property type="match status" value="1"/>
</dbReference>
<comment type="similarity">
    <text evidence="1">In the C-terminal section; belongs to the MsrB Met sulfoxide reductase family.</text>
</comment>
<dbReference type="KEGG" id="fms:M1R53_00300"/>
<dbReference type="InterPro" id="IPR002579">
    <property type="entry name" value="Met_Sox_Rdtase_MsrB_dom"/>
</dbReference>
<dbReference type="InterPro" id="IPR036509">
    <property type="entry name" value="Met_Sox_Rdtase_MsrA_sf"/>
</dbReference>
<dbReference type="InterPro" id="IPR028427">
    <property type="entry name" value="Met_Sox_Rdtase_MsrB"/>
</dbReference>
<keyword evidence="3 8" id="KW-0560">Oxidoreductase</keyword>
<dbReference type="NCBIfam" id="TIGR00401">
    <property type="entry name" value="msrA"/>
    <property type="match status" value="1"/>
</dbReference>
<evidence type="ECO:0000256" key="4">
    <source>
        <dbReference type="ARBA" id="ARBA00023268"/>
    </source>
</evidence>
<keyword evidence="4" id="KW-0511">Multifunctional enzyme</keyword>
<dbReference type="NCBIfam" id="TIGR00357">
    <property type="entry name" value="peptide-methionine (R)-S-oxide reductase MsrB"/>
    <property type="match status" value="1"/>
</dbReference>
<dbReference type="InterPro" id="IPR011057">
    <property type="entry name" value="Mss4-like_sf"/>
</dbReference>
<evidence type="ECO:0000256" key="5">
    <source>
        <dbReference type="ARBA" id="ARBA00047806"/>
    </source>
</evidence>
<sequence length="344" mass="39142">MNNNNKTIHLAGGCFWGMQGYFNRIRGVMGTKVGYANGKGDSTNYERVKETDHAETVEITYDKSLVSLEEILLRYFKVIDPKSVNKQGGDRGRQYRTGIYYSDPADKKIIDKVYKYEEKIHGELAVEVEELKNFVLAEGYHQDYLEKNPGGYCHINLAEADEPIFEKEYKEVSDEEAKKLLDELSYKVMREEGTEHPHTSELNDEWRAGIYVDKLTGEVLFTSQDKFDAGCGWPSFARTINSDSVSYNRDESHGMRRVEIKSKFGKNHLGHVFSDGPKEMGGLRYCIDGAALRFVPLEDMDKEGYGEYKIFFADEVYKENAIKNVGEEVKADEPEASSKGISAD</sequence>
<proteinExistence type="inferred from homology"/>
<comment type="similarity">
    <text evidence="2">In the N-terminal section; belongs to the MsrA Met sulfoxide reductase family.</text>
</comment>
<dbReference type="SUPFAM" id="SSF51316">
    <property type="entry name" value="Mss4-like"/>
    <property type="match status" value="1"/>
</dbReference>
<comment type="similarity">
    <text evidence="8">Belongs to the MsrA Met sulfoxide reductase family.</text>
</comment>
<evidence type="ECO:0000256" key="1">
    <source>
        <dbReference type="ARBA" id="ARBA00008076"/>
    </source>
</evidence>
<comment type="function">
    <text evidence="8">Has an important function as a repair enzyme for proteins that have been inactivated by oxidation. Catalyzes the reversible oxidation-reduction of methionine sulfoxide in proteins to methionine.</text>
</comment>
<dbReference type="GO" id="GO:0033743">
    <property type="term" value="F:peptide-methionine (R)-S-oxide reductase activity"/>
    <property type="evidence" value="ECO:0007669"/>
    <property type="project" value="UniProtKB-EC"/>
</dbReference>
<dbReference type="GO" id="GO:0005737">
    <property type="term" value="C:cytoplasm"/>
    <property type="evidence" value="ECO:0007669"/>
    <property type="project" value="TreeGrafter"/>
</dbReference>
<accession>A0A9E7DJJ5</accession>
<comment type="catalytic activity">
    <reaction evidence="5 8">
        <text>L-methionyl-[protein] + [thioredoxin]-disulfide + H2O = L-methionyl-(S)-S-oxide-[protein] + [thioredoxin]-dithiol</text>
        <dbReference type="Rhea" id="RHEA:14217"/>
        <dbReference type="Rhea" id="RHEA-COMP:10698"/>
        <dbReference type="Rhea" id="RHEA-COMP:10700"/>
        <dbReference type="Rhea" id="RHEA-COMP:12313"/>
        <dbReference type="Rhea" id="RHEA-COMP:12315"/>
        <dbReference type="ChEBI" id="CHEBI:15377"/>
        <dbReference type="ChEBI" id="CHEBI:16044"/>
        <dbReference type="ChEBI" id="CHEBI:29950"/>
        <dbReference type="ChEBI" id="CHEBI:44120"/>
        <dbReference type="ChEBI" id="CHEBI:50058"/>
        <dbReference type="EC" id="1.8.4.11"/>
    </reaction>
</comment>
<dbReference type="InterPro" id="IPR002569">
    <property type="entry name" value="Met_Sox_Rdtase_MsrA_dom"/>
</dbReference>
<comment type="catalytic activity">
    <reaction evidence="6">
        <text>L-methionyl-[protein] + [thioredoxin]-disulfide + H2O = L-methionyl-(R)-S-oxide-[protein] + [thioredoxin]-dithiol</text>
        <dbReference type="Rhea" id="RHEA:24164"/>
        <dbReference type="Rhea" id="RHEA-COMP:10698"/>
        <dbReference type="Rhea" id="RHEA-COMP:10700"/>
        <dbReference type="Rhea" id="RHEA-COMP:12313"/>
        <dbReference type="Rhea" id="RHEA-COMP:12314"/>
        <dbReference type="ChEBI" id="CHEBI:15377"/>
        <dbReference type="ChEBI" id="CHEBI:16044"/>
        <dbReference type="ChEBI" id="CHEBI:29950"/>
        <dbReference type="ChEBI" id="CHEBI:45764"/>
        <dbReference type="ChEBI" id="CHEBI:50058"/>
        <dbReference type="EC" id="1.8.4.12"/>
    </reaction>
</comment>
<evidence type="ECO:0000256" key="2">
    <source>
        <dbReference type="ARBA" id="ARBA00011017"/>
    </source>
</evidence>
<dbReference type="EC" id="1.8.4.11" evidence="8"/>
<dbReference type="EMBL" id="CP096649">
    <property type="protein sequence ID" value="UQK59145.1"/>
    <property type="molecule type" value="Genomic_DNA"/>
</dbReference>
<dbReference type="Gene3D" id="3.30.1060.10">
    <property type="entry name" value="Peptide methionine sulphoxide reductase MsrA"/>
    <property type="match status" value="1"/>
</dbReference>
<evidence type="ECO:0000259" key="9">
    <source>
        <dbReference type="PROSITE" id="PS51790"/>
    </source>
</evidence>
<dbReference type="GO" id="GO:0006979">
    <property type="term" value="P:response to oxidative stress"/>
    <property type="evidence" value="ECO:0007669"/>
    <property type="project" value="InterPro"/>
</dbReference>
<dbReference type="Proteomes" id="UP000831151">
    <property type="component" value="Chromosome"/>
</dbReference>
<keyword evidence="11" id="KW-1185">Reference proteome</keyword>
<dbReference type="SUPFAM" id="SSF55068">
    <property type="entry name" value="Peptide methionine sulfoxide reductase"/>
    <property type="match status" value="1"/>
</dbReference>
<protein>
    <recommendedName>
        <fullName evidence="8">Peptide methionine sulfoxide reductase MsrA</fullName>
        <shortName evidence="8">Protein-methionine-S-oxide reductase</shortName>
        <ecNumber evidence="8">1.8.4.11</ecNumber>
    </recommendedName>
    <alternativeName>
        <fullName evidence="8">Peptide-methionine (S)-S-oxide reductase</fullName>
        <shortName evidence="8">Peptide Met(O) reductase</shortName>
    </alternativeName>
</protein>
<dbReference type="HAMAP" id="MF_01401">
    <property type="entry name" value="MsrA"/>
    <property type="match status" value="1"/>
</dbReference>
<comment type="catalytic activity">
    <reaction evidence="7 8">
        <text>[thioredoxin]-disulfide + L-methionine + H2O = L-methionine (S)-S-oxide + [thioredoxin]-dithiol</text>
        <dbReference type="Rhea" id="RHEA:19993"/>
        <dbReference type="Rhea" id="RHEA-COMP:10698"/>
        <dbReference type="Rhea" id="RHEA-COMP:10700"/>
        <dbReference type="ChEBI" id="CHEBI:15377"/>
        <dbReference type="ChEBI" id="CHEBI:29950"/>
        <dbReference type="ChEBI" id="CHEBI:50058"/>
        <dbReference type="ChEBI" id="CHEBI:57844"/>
        <dbReference type="ChEBI" id="CHEBI:58772"/>
        <dbReference type="EC" id="1.8.4.11"/>
    </reaction>
</comment>
<evidence type="ECO:0000256" key="6">
    <source>
        <dbReference type="ARBA" id="ARBA00048488"/>
    </source>
</evidence>
<dbReference type="GO" id="GO:0030091">
    <property type="term" value="P:protein repair"/>
    <property type="evidence" value="ECO:0007669"/>
    <property type="project" value="InterPro"/>
</dbReference>
<dbReference type="FunFam" id="3.30.1060.10:FF:000007">
    <property type="entry name" value="Peptide methionine sulfoxide reductase msrA/msrB"/>
    <property type="match status" value="1"/>
</dbReference>
<name>A0A9E7DJJ5_9FIRM</name>
<dbReference type="PROSITE" id="PS51790">
    <property type="entry name" value="MSRB"/>
    <property type="match status" value="1"/>
</dbReference>
<reference evidence="10" key="1">
    <citation type="submission" date="2022-04" db="EMBL/GenBank/DDBJ databases">
        <title>Complete genome sequences of Ezakiella coagulans and Fenollaria massiliensis.</title>
        <authorList>
            <person name="France M.T."/>
            <person name="Clifford J."/>
            <person name="Narina S."/>
            <person name="Rutt L."/>
            <person name="Ravel J."/>
        </authorList>
    </citation>
    <scope>NUCLEOTIDE SEQUENCE</scope>
    <source>
        <strain evidence="10">C0061C2</strain>
    </source>
</reference>